<protein>
    <submittedName>
        <fullName evidence="1">Uncharacterized protein</fullName>
    </submittedName>
</protein>
<comment type="caution">
    <text evidence="1">The sequence shown here is derived from an EMBL/GenBank/DDBJ whole genome shotgun (WGS) entry which is preliminary data.</text>
</comment>
<name>A0ABT4A841_9BACT</name>
<dbReference type="EMBL" id="JAPNKA010000001">
    <property type="protein sequence ID" value="MCY1077825.1"/>
    <property type="molecule type" value="Genomic_DNA"/>
</dbReference>
<sequence length="106" mass="12513">MKRTPQEWEAYIQSATSLKALAERLTAYDDAVDTAWGQRDEEEYGRLLSARLDPLPKWGKEPVQTRGVQSYDEGRVLRFIPRDRPLPPGTKSRWLIEPRDETPWWW</sequence>
<proteinExistence type="predicted"/>
<gene>
    <name evidence="1" type="ORF">OV287_25470</name>
</gene>
<evidence type="ECO:0000313" key="2">
    <source>
        <dbReference type="Proteomes" id="UP001207654"/>
    </source>
</evidence>
<organism evidence="1 2">
    <name type="scientific">Archangium lansingense</name>
    <dbReference type="NCBI Taxonomy" id="2995310"/>
    <lineage>
        <taxon>Bacteria</taxon>
        <taxon>Pseudomonadati</taxon>
        <taxon>Myxococcota</taxon>
        <taxon>Myxococcia</taxon>
        <taxon>Myxococcales</taxon>
        <taxon>Cystobacterineae</taxon>
        <taxon>Archangiaceae</taxon>
        <taxon>Archangium</taxon>
    </lineage>
</organism>
<dbReference type="RefSeq" id="WP_267536634.1">
    <property type="nucleotide sequence ID" value="NZ_JAPNKA010000001.1"/>
</dbReference>
<dbReference type="Proteomes" id="UP001207654">
    <property type="component" value="Unassembled WGS sequence"/>
</dbReference>
<accession>A0ABT4A841</accession>
<evidence type="ECO:0000313" key="1">
    <source>
        <dbReference type="EMBL" id="MCY1077825.1"/>
    </source>
</evidence>
<reference evidence="1 2" key="1">
    <citation type="submission" date="2022-11" db="EMBL/GenBank/DDBJ databases">
        <title>Minimal conservation of predation-associated metabolite biosynthetic gene clusters underscores biosynthetic potential of Myxococcota including descriptions for ten novel species: Archangium lansinium sp. nov., Myxococcus landrumus sp. nov., Nannocystis bai.</title>
        <authorList>
            <person name="Ahearne A."/>
            <person name="Stevens C."/>
            <person name="Phillips K."/>
        </authorList>
    </citation>
    <scope>NUCLEOTIDE SEQUENCE [LARGE SCALE GENOMIC DNA]</scope>
    <source>
        <strain evidence="1 2">MIWBW</strain>
    </source>
</reference>
<keyword evidence="2" id="KW-1185">Reference proteome</keyword>